<dbReference type="SMART" id="SM00448">
    <property type="entry name" value="REC"/>
    <property type="match status" value="1"/>
</dbReference>
<sequence>MKEESYGKILIAEDNVMTQKLLGSIISNLGHEVTMVSDGMEVLEKLTLHKYDILVLDFQMPVLNGMETLKMIENGVNVDTNMHVIMLTGETNHEKLTQFEGLGISCFLKKPIQYDILSRTIKQLLNNDQYIGVKNAASTSYLQRITNSNKDLMVELIDVFIDESPKNLHLMKSYCLIEDWVSLQKLVHKVKANYSYVGIKAHEVILGELEIFISRNLYPESYLPKIIELEIVTKNAISALKKKKSVIVNKING</sequence>
<dbReference type="GO" id="GO:0004672">
    <property type="term" value="F:protein kinase activity"/>
    <property type="evidence" value="ECO:0007669"/>
    <property type="project" value="UniProtKB-ARBA"/>
</dbReference>
<dbReference type="GO" id="GO:0000160">
    <property type="term" value="P:phosphorelay signal transduction system"/>
    <property type="evidence" value="ECO:0007669"/>
    <property type="project" value="InterPro"/>
</dbReference>
<evidence type="ECO:0000259" key="4">
    <source>
        <dbReference type="PROSITE" id="PS50110"/>
    </source>
</evidence>
<evidence type="ECO:0000256" key="2">
    <source>
        <dbReference type="PROSITE-ProRule" id="PRU00110"/>
    </source>
</evidence>
<protein>
    <recommendedName>
        <fullName evidence="8">Response regulatory domain-containing protein</fullName>
    </recommendedName>
</protein>
<dbReference type="PANTHER" id="PTHR44591">
    <property type="entry name" value="STRESS RESPONSE REGULATOR PROTEIN 1"/>
    <property type="match status" value="1"/>
</dbReference>
<feature type="domain" description="Response regulatory" evidence="4">
    <location>
        <begin position="8"/>
        <end position="125"/>
    </location>
</feature>
<dbReference type="PROSITE" id="PS50110">
    <property type="entry name" value="RESPONSE_REGULATORY"/>
    <property type="match status" value="1"/>
</dbReference>
<dbReference type="PANTHER" id="PTHR44591:SF3">
    <property type="entry name" value="RESPONSE REGULATORY DOMAIN-CONTAINING PROTEIN"/>
    <property type="match status" value="1"/>
</dbReference>
<dbReference type="Gene3D" id="3.40.50.2300">
    <property type="match status" value="1"/>
</dbReference>
<dbReference type="PROSITE" id="PS50894">
    <property type="entry name" value="HPT"/>
    <property type="match status" value="1"/>
</dbReference>
<keyword evidence="1 3" id="KW-0597">Phosphoprotein</keyword>
<dbReference type="AlphaFoldDB" id="A0A074KQR2"/>
<dbReference type="InterPro" id="IPR050595">
    <property type="entry name" value="Bact_response_regulator"/>
</dbReference>
<dbReference type="STRING" id="1048983.EL17_16170"/>
<evidence type="ECO:0000313" key="7">
    <source>
        <dbReference type="Proteomes" id="UP000027821"/>
    </source>
</evidence>
<dbReference type="SUPFAM" id="SSF52172">
    <property type="entry name" value="CheY-like"/>
    <property type="match status" value="1"/>
</dbReference>
<dbReference type="Pfam" id="PF00072">
    <property type="entry name" value="Response_reg"/>
    <property type="match status" value="1"/>
</dbReference>
<organism evidence="6 7">
    <name type="scientific">Anditalea andensis</name>
    <dbReference type="NCBI Taxonomy" id="1048983"/>
    <lineage>
        <taxon>Bacteria</taxon>
        <taxon>Pseudomonadati</taxon>
        <taxon>Bacteroidota</taxon>
        <taxon>Cytophagia</taxon>
        <taxon>Cytophagales</taxon>
        <taxon>Cytophagaceae</taxon>
        <taxon>Anditalea</taxon>
    </lineage>
</organism>
<accession>A0A074KQR2</accession>
<evidence type="ECO:0000256" key="3">
    <source>
        <dbReference type="PROSITE-ProRule" id="PRU00169"/>
    </source>
</evidence>
<dbReference type="InterPro" id="IPR001789">
    <property type="entry name" value="Sig_transdc_resp-reg_receiver"/>
</dbReference>
<feature type="modified residue" description="4-aspartylphosphate" evidence="3">
    <location>
        <position position="57"/>
    </location>
</feature>
<dbReference type="EMBL" id="JMIH01000024">
    <property type="protein sequence ID" value="KEO72286.1"/>
    <property type="molecule type" value="Genomic_DNA"/>
</dbReference>
<evidence type="ECO:0000259" key="5">
    <source>
        <dbReference type="PROSITE" id="PS50894"/>
    </source>
</evidence>
<dbReference type="RefSeq" id="WP_164675127.1">
    <property type="nucleotide sequence ID" value="NZ_JMIH01000024.1"/>
</dbReference>
<dbReference type="CDD" id="cd17546">
    <property type="entry name" value="REC_hyHK_CKI1_RcsC-like"/>
    <property type="match status" value="1"/>
</dbReference>
<evidence type="ECO:0008006" key="8">
    <source>
        <dbReference type="Google" id="ProtNLM"/>
    </source>
</evidence>
<gene>
    <name evidence="6" type="ORF">EL17_16170</name>
</gene>
<dbReference type="Proteomes" id="UP000027821">
    <property type="component" value="Unassembled WGS sequence"/>
</dbReference>
<dbReference type="eggNOG" id="COG0745">
    <property type="taxonomic scope" value="Bacteria"/>
</dbReference>
<evidence type="ECO:0000313" key="6">
    <source>
        <dbReference type="EMBL" id="KEO72286.1"/>
    </source>
</evidence>
<evidence type="ECO:0000256" key="1">
    <source>
        <dbReference type="ARBA" id="ARBA00022553"/>
    </source>
</evidence>
<dbReference type="Gene3D" id="1.20.120.160">
    <property type="entry name" value="HPT domain"/>
    <property type="match status" value="1"/>
</dbReference>
<proteinExistence type="predicted"/>
<comment type="caution">
    <text evidence="6">The sequence shown here is derived from an EMBL/GenBank/DDBJ whole genome shotgun (WGS) entry which is preliminary data.</text>
</comment>
<name>A0A074KQR2_9BACT</name>
<dbReference type="InterPro" id="IPR036641">
    <property type="entry name" value="HPT_dom_sf"/>
</dbReference>
<keyword evidence="7" id="KW-1185">Reference proteome</keyword>
<reference evidence="6 7" key="1">
    <citation type="submission" date="2014-04" db="EMBL/GenBank/DDBJ databases">
        <title>Characterization and application of a salt tolerant electro-active bacterium.</title>
        <authorList>
            <person name="Yang L."/>
            <person name="Wei S."/>
            <person name="Tay Q.X.M."/>
        </authorList>
    </citation>
    <scope>NUCLEOTIDE SEQUENCE [LARGE SCALE GENOMIC DNA]</scope>
    <source>
        <strain evidence="6 7">LY1</strain>
    </source>
</reference>
<feature type="modified residue" description="Phosphohistidine" evidence="2">
    <location>
        <position position="188"/>
    </location>
</feature>
<feature type="domain" description="HPt" evidence="5">
    <location>
        <begin position="149"/>
        <end position="253"/>
    </location>
</feature>
<dbReference type="SUPFAM" id="SSF47226">
    <property type="entry name" value="Histidine-containing phosphotransfer domain, HPT domain"/>
    <property type="match status" value="1"/>
</dbReference>
<dbReference type="InterPro" id="IPR008207">
    <property type="entry name" value="Sig_transdc_His_kin_Hpt_dom"/>
</dbReference>
<dbReference type="InterPro" id="IPR011006">
    <property type="entry name" value="CheY-like_superfamily"/>
</dbReference>